<evidence type="ECO:0000256" key="7">
    <source>
        <dbReference type="ARBA" id="ARBA00022842"/>
    </source>
</evidence>
<keyword evidence="7 9" id="KW-0460">Magnesium</keyword>
<keyword evidence="4" id="KW-0997">Cell inner membrane</keyword>
<protein>
    <recommendedName>
        <fullName evidence="9">3'(2'),5'-bisphosphate nucleotidase CysQ</fullName>
        <ecNumber evidence="9">3.1.3.7</ecNumber>
    </recommendedName>
    <alternativeName>
        <fullName evidence="9">3'(2'),5-bisphosphonucleoside 3'(2')-phosphohydrolase</fullName>
    </alternativeName>
    <alternativeName>
        <fullName evidence="9">3'-phosphoadenosine 5'-phosphate phosphatase</fullName>
        <shortName evidence="9">PAP phosphatase</shortName>
    </alternativeName>
</protein>
<dbReference type="InterPro" id="IPR050725">
    <property type="entry name" value="CysQ/Inositol_MonoPase"/>
</dbReference>
<dbReference type="EMBL" id="PISP01000001">
    <property type="protein sequence ID" value="PKD44663.1"/>
    <property type="molecule type" value="Genomic_DNA"/>
</dbReference>
<feature type="binding site" evidence="10">
    <location>
        <position position="88"/>
    </location>
    <ligand>
        <name>Mg(2+)</name>
        <dbReference type="ChEBI" id="CHEBI:18420"/>
        <label>1</label>
        <note>catalytic</note>
    </ligand>
</feature>
<feature type="binding site" evidence="9">
    <location>
        <position position="90"/>
    </location>
    <ligand>
        <name>Mg(2+)</name>
        <dbReference type="ChEBI" id="CHEBI:18420"/>
        <label>1</label>
    </ligand>
</feature>
<dbReference type="FunFam" id="3.30.540.10:FF:000007">
    <property type="entry name" value="3'(2'),5'-bisphosphate nucleotidase CysQ"/>
    <property type="match status" value="1"/>
</dbReference>
<comment type="similarity">
    <text evidence="2 9">Belongs to the inositol monophosphatase superfamily. CysQ family.</text>
</comment>
<feature type="binding site" evidence="10">
    <location>
        <position position="91"/>
    </location>
    <ligand>
        <name>Mg(2+)</name>
        <dbReference type="ChEBI" id="CHEBI:18420"/>
        <label>1</label>
        <note>catalytic</note>
    </ligand>
</feature>
<dbReference type="EC" id="3.1.3.7" evidence="9"/>
<comment type="caution">
    <text evidence="11">The sequence shown here is derived from an EMBL/GenBank/DDBJ whole genome shotgun (WGS) entry which is preliminary data.</text>
</comment>
<feature type="binding site" evidence="10">
    <location>
        <position position="218"/>
    </location>
    <ligand>
        <name>Mg(2+)</name>
        <dbReference type="ChEBI" id="CHEBI:18420"/>
        <label>1</label>
        <note>catalytic</note>
    </ligand>
</feature>
<evidence type="ECO:0000256" key="10">
    <source>
        <dbReference type="PIRSR" id="PIRSR600760-2"/>
    </source>
</evidence>
<comment type="catalytic activity">
    <reaction evidence="1 9">
        <text>adenosine 3',5'-bisphosphate + H2O = AMP + phosphate</text>
        <dbReference type="Rhea" id="RHEA:10040"/>
        <dbReference type="ChEBI" id="CHEBI:15377"/>
        <dbReference type="ChEBI" id="CHEBI:43474"/>
        <dbReference type="ChEBI" id="CHEBI:58343"/>
        <dbReference type="ChEBI" id="CHEBI:456215"/>
        <dbReference type="EC" id="3.1.3.7"/>
    </reaction>
</comment>
<dbReference type="RefSeq" id="WP_101071954.1">
    <property type="nucleotide sequence ID" value="NZ_PISP01000001.1"/>
</dbReference>
<evidence type="ECO:0000313" key="11">
    <source>
        <dbReference type="EMBL" id="PKD44663.1"/>
    </source>
</evidence>
<dbReference type="InterPro" id="IPR006240">
    <property type="entry name" value="CysQ"/>
</dbReference>
<proteinExistence type="inferred from homology"/>
<comment type="subcellular location">
    <subcellularLocation>
        <location evidence="9">Cell membrane</location>
        <topology evidence="9">Peripheral membrane protein</topology>
        <orientation evidence="9">Cytoplasmic side</orientation>
    </subcellularLocation>
</comment>
<evidence type="ECO:0000313" key="12">
    <source>
        <dbReference type="Proteomes" id="UP000233398"/>
    </source>
</evidence>
<feature type="binding site" evidence="9">
    <location>
        <position position="218"/>
    </location>
    <ligand>
        <name>substrate</name>
    </ligand>
</feature>
<dbReference type="PROSITE" id="PS00629">
    <property type="entry name" value="IMP_1"/>
    <property type="match status" value="1"/>
</dbReference>
<dbReference type="GO" id="GO:0005886">
    <property type="term" value="C:plasma membrane"/>
    <property type="evidence" value="ECO:0007669"/>
    <property type="project" value="UniProtKB-SubCell"/>
</dbReference>
<feature type="binding site" evidence="9">
    <location>
        <position position="68"/>
    </location>
    <ligand>
        <name>substrate</name>
    </ligand>
</feature>
<dbReference type="CDD" id="cd01638">
    <property type="entry name" value="CysQ"/>
    <property type="match status" value="1"/>
</dbReference>
<dbReference type="GO" id="GO:0000103">
    <property type="term" value="P:sulfate assimilation"/>
    <property type="evidence" value="ECO:0007669"/>
    <property type="project" value="TreeGrafter"/>
</dbReference>
<feature type="binding site" evidence="9">
    <location>
        <position position="88"/>
    </location>
    <ligand>
        <name>Mg(2+)</name>
        <dbReference type="ChEBI" id="CHEBI:18420"/>
        <label>2</label>
    </ligand>
</feature>
<evidence type="ECO:0000256" key="2">
    <source>
        <dbReference type="ARBA" id="ARBA00005289"/>
    </source>
</evidence>
<dbReference type="Gene3D" id="3.30.540.10">
    <property type="entry name" value="Fructose-1,6-Bisphosphatase, subunit A, domain 1"/>
    <property type="match status" value="1"/>
</dbReference>
<evidence type="ECO:0000256" key="6">
    <source>
        <dbReference type="ARBA" id="ARBA00022801"/>
    </source>
</evidence>
<dbReference type="Pfam" id="PF00459">
    <property type="entry name" value="Inositol_P"/>
    <property type="match status" value="1"/>
</dbReference>
<feature type="binding site" evidence="9">
    <location>
        <position position="68"/>
    </location>
    <ligand>
        <name>Mg(2+)</name>
        <dbReference type="ChEBI" id="CHEBI:18420"/>
        <label>1</label>
    </ligand>
</feature>
<feature type="binding site" evidence="10">
    <location>
        <position position="68"/>
    </location>
    <ligand>
        <name>Mg(2+)</name>
        <dbReference type="ChEBI" id="CHEBI:18420"/>
        <label>1</label>
        <note>catalytic</note>
    </ligand>
</feature>
<evidence type="ECO:0000256" key="5">
    <source>
        <dbReference type="ARBA" id="ARBA00022723"/>
    </source>
</evidence>
<dbReference type="GO" id="GO:0000287">
    <property type="term" value="F:magnesium ion binding"/>
    <property type="evidence" value="ECO:0007669"/>
    <property type="project" value="UniProtKB-UniRule"/>
</dbReference>
<accession>A0A2N0VKD7</accession>
<name>A0A2N0VKD7_9BACT</name>
<dbReference type="NCBIfam" id="TIGR01331">
    <property type="entry name" value="bisphos_cysQ"/>
    <property type="match status" value="1"/>
</dbReference>
<feature type="binding site" evidence="9">
    <location>
        <position position="218"/>
    </location>
    <ligand>
        <name>Mg(2+)</name>
        <dbReference type="ChEBI" id="CHEBI:18420"/>
        <label>2</label>
    </ligand>
</feature>
<dbReference type="PANTHER" id="PTHR43028:SF5">
    <property type="entry name" value="3'(2'),5'-BISPHOSPHATE NUCLEOTIDASE 1"/>
    <property type="match status" value="1"/>
</dbReference>
<comment type="cofactor">
    <cofactor evidence="9 10">
        <name>Mg(2+)</name>
        <dbReference type="ChEBI" id="CHEBI:18420"/>
    </cofactor>
</comment>
<feature type="binding site" evidence="9">
    <location>
        <position position="91"/>
    </location>
    <ligand>
        <name>Mg(2+)</name>
        <dbReference type="ChEBI" id="CHEBI:18420"/>
        <label>2</label>
    </ligand>
</feature>
<feature type="binding site" evidence="9">
    <location>
        <position position="88"/>
    </location>
    <ligand>
        <name>Mg(2+)</name>
        <dbReference type="ChEBI" id="CHEBI:18420"/>
        <label>1</label>
    </ligand>
</feature>
<evidence type="ECO:0000256" key="3">
    <source>
        <dbReference type="ARBA" id="ARBA00022475"/>
    </source>
</evidence>
<evidence type="ECO:0000256" key="4">
    <source>
        <dbReference type="ARBA" id="ARBA00022519"/>
    </source>
</evidence>
<sequence>MTDVNIQIINEIAIKAGERILDFYHKDKPAEVDWKSDDSPLTKADIASHEVIVKGLKENYPNIPLISEESAIPLYEERKDWKEYFLIDPLDGTKEFIKRNGEFTVNIALLQNNEPVLGVVYIPAEELLYFASEEMAAFKQKGDGEPEKIEHEPYRKENGPARIMVSRSHGGDDTKEKLAEMGIEVGEEIPSGSSLKFCLVAEGKADLYPRFGPTMEWDTAAADAVYRYSGKHGARKSPLKYNKENLLNPEFVIGL</sequence>
<dbReference type="Gene3D" id="3.40.190.80">
    <property type="match status" value="1"/>
</dbReference>
<dbReference type="GO" id="GO:0050427">
    <property type="term" value="P:3'-phosphoadenosine 5'-phosphosulfate metabolic process"/>
    <property type="evidence" value="ECO:0007669"/>
    <property type="project" value="TreeGrafter"/>
</dbReference>
<keyword evidence="12" id="KW-1185">Reference proteome</keyword>
<evidence type="ECO:0000256" key="8">
    <source>
        <dbReference type="ARBA" id="ARBA00023136"/>
    </source>
</evidence>
<dbReference type="InterPro" id="IPR020583">
    <property type="entry name" value="Inositol_monoP_metal-BS"/>
</dbReference>
<gene>
    <name evidence="9 11" type="primary">cysQ</name>
    <name evidence="11" type="ORF">CWD77_04150</name>
</gene>
<organism evidence="11 12">
    <name type="scientific">Rhodohalobacter barkolensis</name>
    <dbReference type="NCBI Taxonomy" id="2053187"/>
    <lineage>
        <taxon>Bacteria</taxon>
        <taxon>Pseudomonadati</taxon>
        <taxon>Balneolota</taxon>
        <taxon>Balneolia</taxon>
        <taxon>Balneolales</taxon>
        <taxon>Balneolaceae</taxon>
        <taxon>Rhodohalobacter</taxon>
    </lineage>
</organism>
<dbReference type="PANTHER" id="PTHR43028">
    <property type="entry name" value="3'(2'),5'-BISPHOSPHATE NUCLEOTIDASE 1"/>
    <property type="match status" value="1"/>
</dbReference>
<dbReference type="SUPFAM" id="SSF56655">
    <property type="entry name" value="Carbohydrate phosphatase"/>
    <property type="match status" value="1"/>
</dbReference>
<comment type="function">
    <text evidence="9">Converts adenosine-3',5'-bisphosphate (PAP) to AMP.</text>
</comment>
<evidence type="ECO:0000256" key="9">
    <source>
        <dbReference type="HAMAP-Rule" id="MF_02095"/>
    </source>
</evidence>
<keyword evidence="8 9" id="KW-0472">Membrane</keyword>
<evidence type="ECO:0000256" key="1">
    <source>
        <dbReference type="ARBA" id="ARBA00001625"/>
    </source>
</evidence>
<dbReference type="AlphaFoldDB" id="A0A2N0VKD7"/>
<keyword evidence="3 9" id="KW-1003">Cell membrane</keyword>
<reference evidence="11 12" key="1">
    <citation type="submission" date="2017-11" db="EMBL/GenBank/DDBJ databases">
        <title>Rhodohalobacter 15182 sp. nov., isolated from a salt lake.</title>
        <authorList>
            <person name="Han S."/>
        </authorList>
    </citation>
    <scope>NUCLEOTIDE SEQUENCE [LARGE SCALE GENOMIC DNA]</scope>
    <source>
        <strain evidence="11 12">15182</strain>
    </source>
</reference>
<keyword evidence="5 9" id="KW-0479">Metal-binding</keyword>
<dbReference type="OrthoDB" id="9772456at2"/>
<dbReference type="HAMAP" id="MF_02095">
    <property type="entry name" value="CysQ"/>
    <property type="match status" value="1"/>
</dbReference>
<feature type="binding site" evidence="10">
    <location>
        <position position="90"/>
    </location>
    <ligand>
        <name>Mg(2+)</name>
        <dbReference type="ChEBI" id="CHEBI:18420"/>
        <label>2</label>
    </ligand>
</feature>
<dbReference type="PRINTS" id="PR00377">
    <property type="entry name" value="IMPHPHTASES"/>
</dbReference>
<dbReference type="Proteomes" id="UP000233398">
    <property type="component" value="Unassembled WGS sequence"/>
</dbReference>
<dbReference type="GO" id="GO:0008441">
    <property type="term" value="F:3'(2'),5'-bisphosphate nucleotidase activity"/>
    <property type="evidence" value="ECO:0007669"/>
    <property type="project" value="UniProtKB-UniRule"/>
</dbReference>
<keyword evidence="6 9" id="KW-0378">Hydrolase</keyword>
<feature type="binding site" evidence="9">
    <location>
        <begin position="90"/>
        <end position="93"/>
    </location>
    <ligand>
        <name>substrate</name>
    </ligand>
</feature>
<dbReference type="InterPro" id="IPR000760">
    <property type="entry name" value="Inositol_monophosphatase-like"/>
</dbReference>